<evidence type="ECO:0000259" key="9">
    <source>
        <dbReference type="Pfam" id="PF17652"/>
    </source>
</evidence>
<proteinExistence type="inferred from homology"/>
<evidence type="ECO:0000256" key="8">
    <source>
        <dbReference type="ARBA" id="ARBA00023326"/>
    </source>
</evidence>
<name>X1DYY5_9ZZZZ</name>
<evidence type="ECO:0000256" key="7">
    <source>
        <dbReference type="ARBA" id="ARBA00023316"/>
    </source>
</evidence>
<evidence type="ECO:0000256" key="1">
    <source>
        <dbReference type="ARBA" id="ARBA00000382"/>
    </source>
</evidence>
<dbReference type="GO" id="GO:0042973">
    <property type="term" value="F:glucan endo-1,3-beta-D-glucosidase activity"/>
    <property type="evidence" value="ECO:0007669"/>
    <property type="project" value="UniProtKB-EC"/>
</dbReference>
<dbReference type="AlphaFoldDB" id="X1DYY5"/>
<reference evidence="10" key="1">
    <citation type="journal article" date="2014" name="Front. Microbiol.">
        <title>High frequency of phylogenetically diverse reductive dehalogenase-homologous genes in deep subseafloor sedimentary metagenomes.</title>
        <authorList>
            <person name="Kawai M."/>
            <person name="Futagami T."/>
            <person name="Toyoda A."/>
            <person name="Takaki Y."/>
            <person name="Nishi S."/>
            <person name="Hori S."/>
            <person name="Arai W."/>
            <person name="Tsubouchi T."/>
            <person name="Morono Y."/>
            <person name="Uchiyama I."/>
            <person name="Ito T."/>
            <person name="Fujiyama A."/>
            <person name="Inagaki F."/>
            <person name="Takami H."/>
        </authorList>
    </citation>
    <scope>NUCLEOTIDE SEQUENCE</scope>
    <source>
        <strain evidence="10">Expedition CK06-06</strain>
    </source>
</reference>
<accession>X1DYY5</accession>
<dbReference type="PANTHER" id="PTHR31983">
    <property type="entry name" value="ENDO-1,3(4)-BETA-GLUCANASE 1"/>
    <property type="match status" value="1"/>
</dbReference>
<keyword evidence="4" id="KW-0378">Hydrolase</keyword>
<feature type="domain" description="Glycosyl hydrolase family 81 C-terminal" evidence="9">
    <location>
        <begin position="156"/>
        <end position="288"/>
    </location>
</feature>
<comment type="caution">
    <text evidence="10">The sequence shown here is derived from an EMBL/GenBank/DDBJ whole genome shotgun (WGS) entry which is preliminary data.</text>
</comment>
<evidence type="ECO:0000256" key="6">
    <source>
        <dbReference type="ARBA" id="ARBA00023295"/>
    </source>
</evidence>
<evidence type="ECO:0000313" key="10">
    <source>
        <dbReference type="EMBL" id="GAH01603.1"/>
    </source>
</evidence>
<evidence type="ECO:0000256" key="4">
    <source>
        <dbReference type="ARBA" id="ARBA00022801"/>
    </source>
</evidence>
<sequence>EVLPEGIVVRGVPRGELAVGLLPESDEETRVRFLETAGNRLETTQFSWDTHSNPFDIRVRYEFGAEESSEVLLAAYPHLTRLAATPDSLGQSVGSSGYVSPRGELGLVSTTGFDIDVPARGVLPTLPAVLTGDQLNTLRDLVRNDPAAIDPAGTLNRYGDTYWAGKAMLKLSQLTQLAEITGQTDVRERILVALKNELTDWFTATGESGDKHFAYNAEWDTLQGYPDSFGSAGDLNDHHFHYGYFIHAAALVGSFDAEWAMNQKQMVDLLVADVAGTDVAGNMLPRLR</sequence>
<feature type="non-terminal residue" evidence="10">
    <location>
        <position position="288"/>
    </location>
</feature>
<evidence type="ECO:0000256" key="3">
    <source>
        <dbReference type="ARBA" id="ARBA00012780"/>
    </source>
</evidence>
<dbReference type="Pfam" id="PF17652">
    <property type="entry name" value="Glyco_hydro81C"/>
    <property type="match status" value="1"/>
</dbReference>
<keyword evidence="7" id="KW-0961">Cell wall biogenesis/degradation</keyword>
<organism evidence="10">
    <name type="scientific">marine sediment metagenome</name>
    <dbReference type="NCBI Taxonomy" id="412755"/>
    <lineage>
        <taxon>unclassified sequences</taxon>
        <taxon>metagenomes</taxon>
        <taxon>ecological metagenomes</taxon>
    </lineage>
</organism>
<keyword evidence="5" id="KW-0119">Carbohydrate metabolism</keyword>
<evidence type="ECO:0000256" key="5">
    <source>
        <dbReference type="ARBA" id="ARBA00023277"/>
    </source>
</evidence>
<dbReference type="EMBL" id="BART01022859">
    <property type="protein sequence ID" value="GAH01603.1"/>
    <property type="molecule type" value="Genomic_DNA"/>
</dbReference>
<dbReference type="PANTHER" id="PTHR31983:SF0">
    <property type="entry name" value="GLUCAN ENDO-1,3-BETA-D-GLUCOSIDASE 2"/>
    <property type="match status" value="1"/>
</dbReference>
<dbReference type="GO" id="GO:0071555">
    <property type="term" value="P:cell wall organization"/>
    <property type="evidence" value="ECO:0007669"/>
    <property type="project" value="UniProtKB-KW"/>
</dbReference>
<gene>
    <name evidence="10" type="ORF">S01H4_41750</name>
</gene>
<dbReference type="InterPro" id="IPR040720">
    <property type="entry name" value="GH81_C"/>
</dbReference>
<comment type="similarity">
    <text evidence="2">Belongs to the glycosyl hydrolase 81 family.</text>
</comment>
<dbReference type="GO" id="GO:0052861">
    <property type="term" value="F:endo-1,3(4)-beta-glucanase activity"/>
    <property type="evidence" value="ECO:0007669"/>
    <property type="project" value="InterPro"/>
</dbReference>
<dbReference type="InterPro" id="IPR005200">
    <property type="entry name" value="Endo-beta-glucanase"/>
</dbReference>
<dbReference type="GO" id="GO:0000272">
    <property type="term" value="P:polysaccharide catabolic process"/>
    <property type="evidence" value="ECO:0007669"/>
    <property type="project" value="UniProtKB-KW"/>
</dbReference>
<protein>
    <recommendedName>
        <fullName evidence="3">glucan endo-1,3-beta-D-glucosidase</fullName>
        <ecNumber evidence="3">3.2.1.39</ecNumber>
    </recommendedName>
</protein>
<evidence type="ECO:0000256" key="2">
    <source>
        <dbReference type="ARBA" id="ARBA00010730"/>
    </source>
</evidence>
<dbReference type="PROSITE" id="PS52008">
    <property type="entry name" value="GH81"/>
    <property type="match status" value="1"/>
</dbReference>
<comment type="catalytic activity">
    <reaction evidence="1">
        <text>Hydrolysis of (1-&gt;3)-beta-D-glucosidic linkages in (1-&gt;3)-beta-D-glucans.</text>
        <dbReference type="EC" id="3.2.1.39"/>
    </reaction>
</comment>
<keyword evidence="8" id="KW-0624">Polysaccharide degradation</keyword>
<feature type="non-terminal residue" evidence="10">
    <location>
        <position position="1"/>
    </location>
</feature>
<keyword evidence="6" id="KW-0326">Glycosidase</keyword>
<dbReference type="EC" id="3.2.1.39" evidence="3"/>